<evidence type="ECO:0000313" key="2">
    <source>
        <dbReference type="EMBL" id="MFC6823950.1"/>
    </source>
</evidence>
<sequence>MNRRDEPTARPLSRRNLLSLSAVGAAALAGCGGTNARNDDRTATGEPTDDGGTADGTATETETATAAADDRTSLGYVRVVNRHGEAHTMHVLVERGGEVAFWSSYRLGTGSNEAMKRVEGPWTDGRGNYTVHFRIDEREEWRTFDTGKTDFPCYGLEGRIDADGGLGVWVEDTPDACVTTTARE</sequence>
<proteinExistence type="predicted"/>
<dbReference type="PROSITE" id="PS51257">
    <property type="entry name" value="PROKAR_LIPOPROTEIN"/>
    <property type="match status" value="1"/>
</dbReference>
<accession>A0ABD5TU50</accession>
<evidence type="ECO:0000313" key="3">
    <source>
        <dbReference type="Proteomes" id="UP001596408"/>
    </source>
</evidence>
<dbReference type="AlphaFoldDB" id="A0ABD5TU50"/>
<keyword evidence="3" id="KW-1185">Reference proteome</keyword>
<dbReference type="Proteomes" id="UP001596408">
    <property type="component" value="Unassembled WGS sequence"/>
</dbReference>
<dbReference type="PROSITE" id="PS51318">
    <property type="entry name" value="TAT"/>
    <property type="match status" value="1"/>
</dbReference>
<evidence type="ECO:0008006" key="4">
    <source>
        <dbReference type="Google" id="ProtNLM"/>
    </source>
</evidence>
<feature type="compositionally biased region" description="Low complexity" evidence="1">
    <location>
        <begin position="55"/>
        <end position="67"/>
    </location>
</feature>
<reference evidence="2 3" key="1">
    <citation type="journal article" date="2019" name="Int. J. Syst. Evol. Microbiol.">
        <title>The Global Catalogue of Microorganisms (GCM) 10K type strain sequencing project: providing services to taxonomists for standard genome sequencing and annotation.</title>
        <authorList>
            <consortium name="The Broad Institute Genomics Platform"/>
            <consortium name="The Broad Institute Genome Sequencing Center for Infectious Disease"/>
            <person name="Wu L."/>
            <person name="Ma J."/>
        </authorList>
    </citation>
    <scope>NUCLEOTIDE SEQUENCE [LARGE SCALE GENOMIC DNA]</scope>
    <source>
        <strain evidence="2 3">YIM 94188</strain>
    </source>
</reference>
<organism evidence="2 3">
    <name type="scientific">Halopelagius fulvigenes</name>
    <dbReference type="NCBI Taxonomy" id="1198324"/>
    <lineage>
        <taxon>Archaea</taxon>
        <taxon>Methanobacteriati</taxon>
        <taxon>Methanobacteriota</taxon>
        <taxon>Stenosarchaea group</taxon>
        <taxon>Halobacteria</taxon>
        <taxon>Halobacteriales</taxon>
        <taxon>Haloferacaceae</taxon>
    </lineage>
</organism>
<comment type="caution">
    <text evidence="2">The sequence shown here is derived from an EMBL/GenBank/DDBJ whole genome shotgun (WGS) entry which is preliminary data.</text>
</comment>
<dbReference type="InterPro" id="IPR006311">
    <property type="entry name" value="TAT_signal"/>
</dbReference>
<dbReference type="RefSeq" id="WP_379692508.1">
    <property type="nucleotide sequence ID" value="NZ_JBHSXH010000009.1"/>
</dbReference>
<protein>
    <recommendedName>
        <fullName evidence="4">Twin-arginine translocation signal domain-containing protein</fullName>
    </recommendedName>
</protein>
<gene>
    <name evidence="2" type="ORF">ACFQEV_02925</name>
</gene>
<feature type="region of interest" description="Disordered" evidence="1">
    <location>
        <begin position="30"/>
        <end position="67"/>
    </location>
</feature>
<dbReference type="EMBL" id="JBHSXH010000009">
    <property type="protein sequence ID" value="MFC6823950.1"/>
    <property type="molecule type" value="Genomic_DNA"/>
</dbReference>
<evidence type="ECO:0000256" key="1">
    <source>
        <dbReference type="SAM" id="MobiDB-lite"/>
    </source>
</evidence>
<name>A0ABD5TU50_9EURY</name>